<dbReference type="InterPro" id="IPR000525">
    <property type="entry name" value="Initiator_Rep_WH1"/>
</dbReference>
<comment type="caution">
    <text evidence="2">The sequence shown here is derived from an EMBL/GenBank/DDBJ whole genome shotgun (WGS) entry which is preliminary data.</text>
</comment>
<reference evidence="2 3" key="1">
    <citation type="submission" date="2014-12" db="EMBL/GenBank/DDBJ databases">
        <title>Comparative genome analysis of Bacillus coagulans HM-08, Clostridium butyricum HM-68, Bacillus subtilis HM-66 and Bacillus licheniformis BL-09.</title>
        <authorList>
            <person name="Zhang H."/>
        </authorList>
    </citation>
    <scope>NUCLEOTIDE SEQUENCE [LARGE SCALE GENOMIC DNA]</scope>
    <source>
        <strain evidence="2 3">HM-66</strain>
    </source>
</reference>
<comment type="similarity">
    <text evidence="1">Belongs to the initiator RepB protein family.</text>
</comment>
<organism evidence="2 3">
    <name type="scientific">Bacillus subtilis</name>
    <dbReference type="NCBI Taxonomy" id="1423"/>
    <lineage>
        <taxon>Bacteria</taxon>
        <taxon>Bacillati</taxon>
        <taxon>Bacillota</taxon>
        <taxon>Bacilli</taxon>
        <taxon>Bacillales</taxon>
        <taxon>Bacillaceae</taxon>
        <taxon>Bacillus</taxon>
    </lineage>
</organism>
<protein>
    <submittedName>
        <fullName evidence="2">Initiator RepB protein</fullName>
    </submittedName>
</protein>
<evidence type="ECO:0000313" key="3">
    <source>
        <dbReference type="Proteomes" id="UP000032247"/>
    </source>
</evidence>
<evidence type="ECO:0000313" key="2">
    <source>
        <dbReference type="EMBL" id="KIU04427.1"/>
    </source>
</evidence>
<dbReference type="GO" id="GO:0003887">
    <property type="term" value="F:DNA-directed DNA polymerase activity"/>
    <property type="evidence" value="ECO:0007669"/>
    <property type="project" value="InterPro"/>
</dbReference>
<dbReference type="Pfam" id="PF01051">
    <property type="entry name" value="Rep3_N"/>
    <property type="match status" value="1"/>
</dbReference>
<dbReference type="Pfam" id="PF21205">
    <property type="entry name" value="Rep3_C"/>
    <property type="match status" value="1"/>
</dbReference>
<dbReference type="InterPro" id="IPR036388">
    <property type="entry name" value="WH-like_DNA-bd_sf"/>
</dbReference>
<dbReference type="GO" id="GO:0006270">
    <property type="term" value="P:DNA replication initiation"/>
    <property type="evidence" value="ECO:0007669"/>
    <property type="project" value="InterPro"/>
</dbReference>
<dbReference type="RefSeq" id="WP_043859033.1">
    <property type="nucleotide sequence ID" value="NZ_CP061871.1"/>
</dbReference>
<evidence type="ECO:0000256" key="1">
    <source>
        <dbReference type="ARBA" id="ARBA00038283"/>
    </source>
</evidence>
<dbReference type="EMBL" id="JXBC01000014">
    <property type="protein sequence ID" value="KIU04427.1"/>
    <property type="molecule type" value="Genomic_DNA"/>
</dbReference>
<name>A0A0D1KDV8_BACIU</name>
<accession>A0A0D1KDV8</accession>
<gene>
    <name evidence="2" type="ORF">SC09_contig8orf00066</name>
</gene>
<dbReference type="InterPro" id="IPR036390">
    <property type="entry name" value="WH_DNA-bd_sf"/>
</dbReference>
<dbReference type="Proteomes" id="UP000032247">
    <property type="component" value="Unassembled WGS sequence"/>
</dbReference>
<proteinExistence type="inferred from homology"/>
<dbReference type="PATRIC" id="fig|1423.173.peg.4874"/>
<dbReference type="Gene3D" id="1.10.10.10">
    <property type="entry name" value="Winged helix-like DNA-binding domain superfamily/Winged helix DNA-binding domain"/>
    <property type="match status" value="2"/>
</dbReference>
<dbReference type="AlphaFoldDB" id="A0A0D1KDV8"/>
<sequence>MTNDLPMPQQLTFDEELAEIKPYYLVNQANDLINSRQDLSLTERRIIYSLISLVQPEDEEMKTYVLQIKDLARLVGISEHSFYERVEKSIDQLQSKVLVVEKFDAQGNPLIVDKINWIQQATYLKGEGLVRIKLSDALAQYLVNLKTSYTKYRLYNVLKLKSEYSWRMYEILKEREPLQRKRILRVSELRRLLNIPDDKLTQTKNLKKVVIEKAKEELKEKTDIYFEYEVHKKVGRRIDSFVFYVYKNEQNVRQFLSKDAVDFDVRAVLSRIMKYGVSKSVAVSWIKQYHPRYIEENLDYAVGMQSHSGSIDNLSGYIYQTMKHNYAESVYSYEGDEYESSLYGMAAGDYVHKVKAKTDEDISRIKDLLSRYSNAILKTSDDLEALQQLGKERKQQLINLINDINESRMKHGYPYLSQSDFNDHQELLPYYNEWEKASASVSVEKDEIPY</sequence>
<dbReference type="SUPFAM" id="SSF46785">
    <property type="entry name" value="Winged helix' DNA-binding domain"/>
    <property type="match status" value="2"/>
</dbReference>